<keyword evidence="3" id="KW-1185">Reference proteome</keyword>
<dbReference type="InterPro" id="IPR025827">
    <property type="entry name" value="Zn_ribbon_recom_dom"/>
</dbReference>
<proteinExistence type="predicted"/>
<name>A0ABS4G8I2_9CLOT</name>
<reference evidence="2 3" key="1">
    <citation type="submission" date="2021-03" db="EMBL/GenBank/DDBJ databases">
        <title>Genomic Encyclopedia of Type Strains, Phase IV (KMG-IV): sequencing the most valuable type-strain genomes for metagenomic binning, comparative biology and taxonomic classification.</title>
        <authorList>
            <person name="Goeker M."/>
        </authorList>
    </citation>
    <scope>NUCLEOTIDE SEQUENCE [LARGE SCALE GENOMIC DNA]</scope>
    <source>
        <strain evidence="2 3">DSM 6139</strain>
    </source>
</reference>
<dbReference type="Pfam" id="PF13408">
    <property type="entry name" value="Zn_ribbon_recom"/>
    <property type="match status" value="1"/>
</dbReference>
<evidence type="ECO:0000313" key="2">
    <source>
        <dbReference type="EMBL" id="MBP1920883.1"/>
    </source>
</evidence>
<feature type="domain" description="Recombinase zinc beta ribbon" evidence="1">
    <location>
        <begin position="21"/>
        <end position="76"/>
    </location>
</feature>
<protein>
    <recommendedName>
        <fullName evidence="1">Recombinase zinc beta ribbon domain-containing protein</fullName>
    </recommendedName>
</protein>
<evidence type="ECO:0000259" key="1">
    <source>
        <dbReference type="Pfam" id="PF13408"/>
    </source>
</evidence>
<comment type="caution">
    <text evidence="2">The sequence shown here is derived from an EMBL/GenBank/DDBJ whole genome shotgun (WGS) entry which is preliminary data.</text>
</comment>
<dbReference type="RefSeq" id="WP_209461036.1">
    <property type="nucleotide sequence ID" value="NZ_JAGGKC010000047.1"/>
</dbReference>
<evidence type="ECO:0000313" key="3">
    <source>
        <dbReference type="Proteomes" id="UP001519271"/>
    </source>
</evidence>
<organism evidence="2 3">
    <name type="scientific">Youngiibacter multivorans</name>
    <dbReference type="NCBI Taxonomy" id="937251"/>
    <lineage>
        <taxon>Bacteria</taxon>
        <taxon>Bacillati</taxon>
        <taxon>Bacillota</taxon>
        <taxon>Clostridia</taxon>
        <taxon>Eubacteriales</taxon>
        <taxon>Clostridiaceae</taxon>
        <taxon>Youngiibacter</taxon>
    </lineage>
</organism>
<sequence>MTSGGVGEKSSIVIVFGNPGCGECGGLLGRKVWNSTNKKLRRVIWQCNHKYEEKGKVLCKNRHVDEELLRDAVVKAFEHIRDNPESYLRKWEKDLKSESPLIRHQAKYLLEVVYKFKNAEGNQIYYELVECIKVNIYTTIVTLIDETDIRID</sequence>
<dbReference type="Proteomes" id="UP001519271">
    <property type="component" value="Unassembled WGS sequence"/>
</dbReference>
<gene>
    <name evidence="2" type="ORF">J2Z34_003403</name>
</gene>
<dbReference type="EMBL" id="JAGGKC010000047">
    <property type="protein sequence ID" value="MBP1920883.1"/>
    <property type="molecule type" value="Genomic_DNA"/>
</dbReference>
<accession>A0ABS4G8I2</accession>